<dbReference type="Proteomes" id="UP000247540">
    <property type="component" value="Unassembled WGS sequence"/>
</dbReference>
<dbReference type="RefSeq" id="WP_146228603.1">
    <property type="nucleotide sequence ID" value="NZ_JAMOFZ010000002.1"/>
</dbReference>
<sequence>MKLLILNLNISDSVSEINLPLQNFDPACRFWMRMHCWTCFFGGGGGEGGGGTFYWCVTKLALQPDIAIGRDVD</sequence>
<protein>
    <submittedName>
        <fullName evidence="1">Uncharacterized protein</fullName>
    </submittedName>
</protein>
<name>A0A318SL66_9BURK</name>
<dbReference type="AlphaFoldDB" id="A0A318SL66"/>
<keyword evidence="2" id="KW-1185">Reference proteome</keyword>
<dbReference type="EMBL" id="QJTC01000001">
    <property type="protein sequence ID" value="PYE79745.1"/>
    <property type="molecule type" value="Genomic_DNA"/>
</dbReference>
<reference evidence="1 2" key="1">
    <citation type="submission" date="2018-06" db="EMBL/GenBank/DDBJ databases">
        <title>Genomic Encyclopedia of Type Strains, Phase III (KMG-III): the genomes of soil and plant-associated and newly described type strains.</title>
        <authorList>
            <person name="Whitman W."/>
        </authorList>
    </citation>
    <scope>NUCLEOTIDE SEQUENCE [LARGE SCALE GENOMIC DNA]</scope>
    <source>
        <strain evidence="1 2">CECT 7646</strain>
    </source>
</reference>
<proteinExistence type="predicted"/>
<accession>A0A318SL66</accession>
<comment type="caution">
    <text evidence="1">The sequence shown here is derived from an EMBL/GenBank/DDBJ whole genome shotgun (WGS) entry which is preliminary data.</text>
</comment>
<organism evidence="1 2">
    <name type="scientific">Xylophilus ampelinus</name>
    <dbReference type="NCBI Taxonomy" id="54067"/>
    <lineage>
        <taxon>Bacteria</taxon>
        <taxon>Pseudomonadati</taxon>
        <taxon>Pseudomonadota</taxon>
        <taxon>Betaproteobacteria</taxon>
        <taxon>Burkholderiales</taxon>
        <taxon>Xylophilus</taxon>
    </lineage>
</organism>
<evidence type="ECO:0000313" key="1">
    <source>
        <dbReference type="EMBL" id="PYE79745.1"/>
    </source>
</evidence>
<evidence type="ECO:0000313" key="2">
    <source>
        <dbReference type="Proteomes" id="UP000247540"/>
    </source>
</evidence>
<gene>
    <name evidence="1" type="ORF">DFQ15_10165</name>
</gene>